<dbReference type="Pfam" id="PF00069">
    <property type="entry name" value="Pkinase"/>
    <property type="match status" value="1"/>
</dbReference>
<evidence type="ECO:0000256" key="4">
    <source>
        <dbReference type="ARBA" id="ARBA00022741"/>
    </source>
</evidence>
<dbReference type="Proteomes" id="UP000650511">
    <property type="component" value="Unassembled WGS sequence"/>
</dbReference>
<dbReference type="EC" id="2.7.11.1" evidence="1"/>
<dbReference type="GO" id="GO:0045717">
    <property type="term" value="P:negative regulation of fatty acid biosynthetic process"/>
    <property type="evidence" value="ECO:0007669"/>
    <property type="project" value="UniProtKB-ARBA"/>
</dbReference>
<feature type="region of interest" description="Disordered" evidence="10">
    <location>
        <begin position="426"/>
        <end position="470"/>
    </location>
</feature>
<dbReference type="PROSITE" id="PS00108">
    <property type="entry name" value="PROTEIN_KINASE_ST"/>
    <property type="match status" value="1"/>
</dbReference>
<feature type="compositionally biased region" description="Acidic residues" evidence="10">
    <location>
        <begin position="427"/>
        <end position="440"/>
    </location>
</feature>
<dbReference type="InterPro" id="IPR000719">
    <property type="entry name" value="Prot_kinase_dom"/>
</dbReference>
<keyword evidence="11" id="KW-0812">Transmembrane</keyword>
<evidence type="ECO:0000313" key="13">
    <source>
        <dbReference type="EMBL" id="GGI09686.1"/>
    </source>
</evidence>
<gene>
    <name evidence="13" type="ORF">GCM10011354_35310</name>
</gene>
<evidence type="ECO:0000256" key="8">
    <source>
        <dbReference type="ARBA" id="ARBA00047899"/>
    </source>
</evidence>
<keyword evidence="3" id="KW-0808">Transferase</keyword>
<feature type="domain" description="Protein kinase" evidence="12">
    <location>
        <begin position="14"/>
        <end position="276"/>
    </location>
</feature>
<evidence type="ECO:0000256" key="1">
    <source>
        <dbReference type="ARBA" id="ARBA00012513"/>
    </source>
</evidence>
<keyword evidence="2" id="KW-0723">Serine/threonine-protein kinase</keyword>
<dbReference type="SUPFAM" id="SSF49785">
    <property type="entry name" value="Galactose-binding domain-like"/>
    <property type="match status" value="1"/>
</dbReference>
<feature type="compositionally biased region" description="Low complexity" evidence="10">
    <location>
        <begin position="318"/>
        <end position="327"/>
    </location>
</feature>
<keyword evidence="14" id="KW-1185">Reference proteome</keyword>
<comment type="catalytic activity">
    <reaction evidence="9">
        <text>L-seryl-[protein] + ATP = O-phospho-L-seryl-[protein] + ADP + H(+)</text>
        <dbReference type="Rhea" id="RHEA:17989"/>
        <dbReference type="Rhea" id="RHEA-COMP:9863"/>
        <dbReference type="Rhea" id="RHEA-COMP:11604"/>
        <dbReference type="ChEBI" id="CHEBI:15378"/>
        <dbReference type="ChEBI" id="CHEBI:29999"/>
        <dbReference type="ChEBI" id="CHEBI:30616"/>
        <dbReference type="ChEBI" id="CHEBI:83421"/>
        <dbReference type="ChEBI" id="CHEBI:456216"/>
        <dbReference type="EC" id="2.7.11.1"/>
    </reaction>
</comment>
<accession>A0A8J3ABI5</accession>
<keyword evidence="11" id="KW-0472">Membrane</keyword>
<feature type="transmembrane region" description="Helical" evidence="11">
    <location>
        <begin position="399"/>
        <end position="417"/>
    </location>
</feature>
<keyword evidence="7" id="KW-0675">Receptor</keyword>
<dbReference type="SUPFAM" id="SSF56112">
    <property type="entry name" value="Protein kinase-like (PK-like)"/>
    <property type="match status" value="1"/>
</dbReference>
<evidence type="ECO:0000256" key="6">
    <source>
        <dbReference type="ARBA" id="ARBA00022840"/>
    </source>
</evidence>
<dbReference type="Gene3D" id="1.10.510.10">
    <property type="entry name" value="Transferase(Phosphotransferase) domain 1"/>
    <property type="match status" value="1"/>
</dbReference>
<dbReference type="PANTHER" id="PTHR43289:SF6">
    <property type="entry name" value="SERINE_THREONINE-PROTEIN KINASE NEKL-3"/>
    <property type="match status" value="1"/>
</dbReference>
<dbReference type="InterPro" id="IPR011009">
    <property type="entry name" value="Kinase-like_dom_sf"/>
</dbReference>
<dbReference type="FunFam" id="3.30.200.20:FF:000035">
    <property type="entry name" value="Serine/threonine protein kinase Stk1"/>
    <property type="match status" value="1"/>
</dbReference>
<evidence type="ECO:0000313" key="14">
    <source>
        <dbReference type="Proteomes" id="UP000650511"/>
    </source>
</evidence>
<dbReference type="PROSITE" id="PS50011">
    <property type="entry name" value="PROTEIN_KINASE_DOM"/>
    <property type="match status" value="1"/>
</dbReference>
<name>A0A8J3ABI5_9ACTN</name>
<keyword evidence="4" id="KW-0547">Nucleotide-binding</keyword>
<reference evidence="13" key="2">
    <citation type="submission" date="2020-09" db="EMBL/GenBank/DDBJ databases">
        <authorList>
            <person name="Sun Q."/>
            <person name="Zhou Y."/>
        </authorList>
    </citation>
    <scope>NUCLEOTIDE SEQUENCE</scope>
    <source>
        <strain evidence="13">CGMCC 1.14988</strain>
    </source>
</reference>
<keyword evidence="11" id="KW-1133">Transmembrane helix</keyword>
<dbReference type="GO" id="GO:0005524">
    <property type="term" value="F:ATP binding"/>
    <property type="evidence" value="ECO:0007669"/>
    <property type="project" value="UniProtKB-KW"/>
</dbReference>
<dbReference type="Gene3D" id="3.30.200.20">
    <property type="entry name" value="Phosphorylase Kinase, domain 1"/>
    <property type="match status" value="1"/>
</dbReference>
<dbReference type="EMBL" id="BMHA01000017">
    <property type="protein sequence ID" value="GGI09686.1"/>
    <property type="molecule type" value="Genomic_DNA"/>
</dbReference>
<dbReference type="PANTHER" id="PTHR43289">
    <property type="entry name" value="MITOGEN-ACTIVATED PROTEIN KINASE KINASE KINASE 20-RELATED"/>
    <property type="match status" value="1"/>
</dbReference>
<dbReference type="AlphaFoldDB" id="A0A8J3ABI5"/>
<evidence type="ECO:0000256" key="11">
    <source>
        <dbReference type="SAM" id="Phobius"/>
    </source>
</evidence>
<evidence type="ECO:0000256" key="5">
    <source>
        <dbReference type="ARBA" id="ARBA00022777"/>
    </source>
</evidence>
<dbReference type="FunFam" id="1.10.510.10:FF:000021">
    <property type="entry name" value="Serine/threonine protein kinase"/>
    <property type="match status" value="1"/>
</dbReference>
<evidence type="ECO:0000256" key="3">
    <source>
        <dbReference type="ARBA" id="ARBA00022679"/>
    </source>
</evidence>
<sequence length="596" mass="61325">MDVDETTRFLAGRYVLLDQLGSGGAGAVWRAHDEVLDRTVAVKLLHRDLARDPATAARFRAEASAAAKLTHPNAVVIYDIGSVAGSDYLVMELVEGGTLDDVLDQGPLTPGVAAAVGAQVARALGTAHARGLVHRDVKPANVLVTAEGTAKVADFGIARALGEATSRLTTPGQVVGTARYLAPEQLRDQPIDARADVYAVGLLLHQAVTGRLPFGEGTAVEVASRRLVADGLPRPSATGVHLPAGLDEVIARATSMEPGTRYPDGTALATALGPLAAPDAAAELAARVARAAQEPLDRTAPSPRATAGRPPTAPPAPDTGGTAALPAWRGATWSPGDDPDVTDPRRRTSVPATAAVGASRTSRAGEPASGPRTAAHVAPAGSHADEPDTAAPAGRRRNWLPWLVTLLALLAVAWLLFADHLGTDGADAPDEEQQPLDSEGDAPTGELVTRPITATGDHDPFGGGSENPDLLDRAIDGDPDTAWTTVGYNSAALGNLKDGVGLWLGLDEPAALEQVTITTDHPGYDLTVYVGNGPPTPGTGPDEWGRAAGEVSSAGEVAEIPLQDAQGDTVLLWFTNLGPDGGRYRASVADVEVSGR</sequence>
<evidence type="ECO:0000256" key="10">
    <source>
        <dbReference type="SAM" id="MobiDB-lite"/>
    </source>
</evidence>
<dbReference type="GO" id="GO:0004674">
    <property type="term" value="F:protein serine/threonine kinase activity"/>
    <property type="evidence" value="ECO:0007669"/>
    <property type="project" value="UniProtKB-KW"/>
</dbReference>
<comment type="caution">
    <text evidence="13">The sequence shown here is derived from an EMBL/GenBank/DDBJ whole genome shotgun (WGS) entry which is preliminary data.</text>
</comment>
<comment type="catalytic activity">
    <reaction evidence="8">
        <text>L-threonyl-[protein] + ATP = O-phospho-L-threonyl-[protein] + ADP + H(+)</text>
        <dbReference type="Rhea" id="RHEA:46608"/>
        <dbReference type="Rhea" id="RHEA-COMP:11060"/>
        <dbReference type="Rhea" id="RHEA-COMP:11605"/>
        <dbReference type="ChEBI" id="CHEBI:15378"/>
        <dbReference type="ChEBI" id="CHEBI:30013"/>
        <dbReference type="ChEBI" id="CHEBI:30616"/>
        <dbReference type="ChEBI" id="CHEBI:61977"/>
        <dbReference type="ChEBI" id="CHEBI:456216"/>
        <dbReference type="EC" id="2.7.11.1"/>
    </reaction>
</comment>
<evidence type="ECO:0000256" key="9">
    <source>
        <dbReference type="ARBA" id="ARBA00048679"/>
    </source>
</evidence>
<feature type="region of interest" description="Disordered" evidence="10">
    <location>
        <begin position="289"/>
        <end position="393"/>
    </location>
</feature>
<evidence type="ECO:0000256" key="7">
    <source>
        <dbReference type="ARBA" id="ARBA00023170"/>
    </source>
</evidence>
<organism evidence="13 14">
    <name type="scientific">Egicoccus halophilus</name>
    <dbReference type="NCBI Taxonomy" id="1670830"/>
    <lineage>
        <taxon>Bacteria</taxon>
        <taxon>Bacillati</taxon>
        <taxon>Actinomycetota</taxon>
        <taxon>Nitriliruptoria</taxon>
        <taxon>Egicoccales</taxon>
        <taxon>Egicoccaceae</taxon>
        <taxon>Egicoccus</taxon>
    </lineage>
</organism>
<proteinExistence type="predicted"/>
<dbReference type="SMART" id="SM00220">
    <property type="entry name" value="S_TKc"/>
    <property type="match status" value="1"/>
</dbReference>
<dbReference type="CDD" id="cd14014">
    <property type="entry name" value="STKc_PknB_like"/>
    <property type="match status" value="1"/>
</dbReference>
<dbReference type="InterPro" id="IPR008271">
    <property type="entry name" value="Ser/Thr_kinase_AS"/>
</dbReference>
<protein>
    <recommendedName>
        <fullName evidence="1">non-specific serine/threonine protein kinase</fullName>
        <ecNumber evidence="1">2.7.11.1</ecNumber>
    </recommendedName>
</protein>
<dbReference type="InterPro" id="IPR008979">
    <property type="entry name" value="Galactose-bd-like_sf"/>
</dbReference>
<evidence type="ECO:0000256" key="2">
    <source>
        <dbReference type="ARBA" id="ARBA00022527"/>
    </source>
</evidence>
<feature type="compositionally biased region" description="Low complexity" evidence="10">
    <location>
        <begin position="289"/>
        <end position="310"/>
    </location>
</feature>
<keyword evidence="5" id="KW-0418">Kinase</keyword>
<reference evidence="13" key="1">
    <citation type="journal article" date="2014" name="Int. J. Syst. Evol. Microbiol.">
        <title>Complete genome sequence of Corynebacterium casei LMG S-19264T (=DSM 44701T), isolated from a smear-ripened cheese.</title>
        <authorList>
            <consortium name="US DOE Joint Genome Institute (JGI-PGF)"/>
            <person name="Walter F."/>
            <person name="Albersmeier A."/>
            <person name="Kalinowski J."/>
            <person name="Ruckert C."/>
        </authorList>
    </citation>
    <scope>NUCLEOTIDE SEQUENCE</scope>
    <source>
        <strain evidence="13">CGMCC 1.14988</strain>
    </source>
</reference>
<evidence type="ECO:0000259" key="12">
    <source>
        <dbReference type="PROSITE" id="PS50011"/>
    </source>
</evidence>
<keyword evidence="6" id="KW-0067">ATP-binding</keyword>